<reference evidence="1" key="1">
    <citation type="submission" date="2018-05" db="EMBL/GenBank/DDBJ databases">
        <authorList>
            <person name="Lanie J.A."/>
            <person name="Ng W.-L."/>
            <person name="Kazmierczak K.M."/>
            <person name="Andrzejewski T.M."/>
            <person name="Davidsen T.M."/>
            <person name="Wayne K.J."/>
            <person name="Tettelin H."/>
            <person name="Glass J.I."/>
            <person name="Rusch D."/>
            <person name="Podicherti R."/>
            <person name="Tsui H.-C.T."/>
            <person name="Winkler M.E."/>
        </authorList>
    </citation>
    <scope>NUCLEOTIDE SEQUENCE</scope>
</reference>
<protein>
    <submittedName>
        <fullName evidence="1">Uncharacterized protein</fullName>
    </submittedName>
</protein>
<organism evidence="1">
    <name type="scientific">marine metagenome</name>
    <dbReference type="NCBI Taxonomy" id="408172"/>
    <lineage>
        <taxon>unclassified sequences</taxon>
        <taxon>metagenomes</taxon>
        <taxon>ecological metagenomes</taxon>
    </lineage>
</organism>
<proteinExistence type="predicted"/>
<name>A0A381TFB6_9ZZZZ</name>
<evidence type="ECO:0000313" key="1">
    <source>
        <dbReference type="EMBL" id="SVA14816.1"/>
    </source>
</evidence>
<sequence>MVVHRWNFPGRGFSAPLRRLPKRLRKIDTLYFVRDLKFLAEPYDAHRARSLDVVDLHVCYLHHLKAVSVIEVQASVVSRCPPAWSFKVG</sequence>
<gene>
    <name evidence="1" type="ORF">METZ01_LOCUS67670</name>
</gene>
<dbReference type="EMBL" id="UINC01004505">
    <property type="protein sequence ID" value="SVA14816.1"/>
    <property type="molecule type" value="Genomic_DNA"/>
</dbReference>
<accession>A0A381TFB6</accession>
<dbReference type="AlphaFoldDB" id="A0A381TFB6"/>